<reference evidence="9 10" key="2">
    <citation type="submission" date="2018-03" db="EMBL/GenBank/DDBJ databases">
        <title>The ancient ancestry and fast evolution of plastids.</title>
        <authorList>
            <person name="Moore K.R."/>
            <person name="Magnabosco C."/>
            <person name="Momper L."/>
            <person name="Gold D.A."/>
            <person name="Bosak T."/>
            <person name="Fournier G.P."/>
        </authorList>
    </citation>
    <scope>NUCLEOTIDE SEQUENCE [LARGE SCALE GENOMIC DNA]</scope>
    <source>
        <strain evidence="9 10">ULC18</strain>
    </source>
</reference>
<evidence type="ECO:0000256" key="6">
    <source>
        <dbReference type="ARBA" id="ARBA00023136"/>
    </source>
</evidence>
<dbReference type="AlphaFoldDB" id="A0A2T1E0S4"/>
<evidence type="ECO:0000256" key="4">
    <source>
        <dbReference type="ARBA" id="ARBA00022692"/>
    </source>
</evidence>
<evidence type="ECO:0000256" key="2">
    <source>
        <dbReference type="ARBA" id="ARBA00022448"/>
    </source>
</evidence>
<dbReference type="NCBIfam" id="TIGR01185">
    <property type="entry name" value="devC"/>
    <property type="match status" value="1"/>
</dbReference>
<dbReference type="InterPro" id="IPR003838">
    <property type="entry name" value="ABC3_permease_C"/>
</dbReference>
<keyword evidence="6 7" id="KW-0472">Membrane</keyword>
<organism evidence="9 10">
    <name type="scientific">Stenomitos frigidus ULC18</name>
    <dbReference type="NCBI Taxonomy" id="2107698"/>
    <lineage>
        <taxon>Bacteria</taxon>
        <taxon>Bacillati</taxon>
        <taxon>Cyanobacteriota</taxon>
        <taxon>Cyanophyceae</taxon>
        <taxon>Leptolyngbyales</taxon>
        <taxon>Leptolyngbyaceae</taxon>
        <taxon>Stenomitos</taxon>
    </lineage>
</organism>
<evidence type="ECO:0000313" key="9">
    <source>
        <dbReference type="EMBL" id="PSB26332.1"/>
    </source>
</evidence>
<keyword evidence="3" id="KW-1003">Cell membrane</keyword>
<dbReference type="PANTHER" id="PTHR43738">
    <property type="entry name" value="ABC TRANSPORTER, MEMBRANE PROTEIN"/>
    <property type="match status" value="1"/>
</dbReference>
<protein>
    <submittedName>
        <fullName evidence="9">ABC transporter permease</fullName>
    </submittedName>
</protein>
<evidence type="ECO:0000313" key="10">
    <source>
        <dbReference type="Proteomes" id="UP000239576"/>
    </source>
</evidence>
<comment type="caution">
    <text evidence="9">The sequence shown here is derived from an EMBL/GenBank/DDBJ whole genome shotgun (WGS) entry which is preliminary data.</text>
</comment>
<proteinExistence type="predicted"/>
<keyword evidence="2" id="KW-0813">Transport</keyword>
<dbReference type="Proteomes" id="UP000239576">
    <property type="component" value="Unassembled WGS sequence"/>
</dbReference>
<feature type="transmembrane region" description="Helical" evidence="7">
    <location>
        <begin position="20"/>
        <end position="41"/>
    </location>
</feature>
<comment type="subcellular location">
    <subcellularLocation>
        <location evidence="1">Cell membrane</location>
        <topology evidence="1">Multi-pass membrane protein</topology>
    </subcellularLocation>
</comment>
<dbReference type="OrthoDB" id="180999at2"/>
<name>A0A2T1E0S4_9CYAN</name>
<evidence type="ECO:0000256" key="3">
    <source>
        <dbReference type="ARBA" id="ARBA00022475"/>
    </source>
</evidence>
<dbReference type="Pfam" id="PF02687">
    <property type="entry name" value="FtsX"/>
    <property type="match status" value="1"/>
</dbReference>
<evidence type="ECO:0000259" key="8">
    <source>
        <dbReference type="Pfam" id="PF02687"/>
    </source>
</evidence>
<feature type="transmembrane region" description="Helical" evidence="7">
    <location>
        <begin position="303"/>
        <end position="328"/>
    </location>
</feature>
<sequence>MQRPLAWAQLSHQKVRLAVAMGGISFANVLIFMQLGFLSLFTGGATALPQSLKGDLFLLNPSTEFLGSNGFDRIRLYQAAAVEGVLSTTPLYISPTSWAYSEQKKSFEGRVFAFNPTQTVFDLPAVIQQQQRLTTPNSVLFDRQAKPDFGPIPQLLAEKGTVMAMLNNRRVTVEGLFNLGNSFFLGGGNVIMSEATFADIFGANLLNQVSVGVVTLAADADPEAVKAGIEKSVPGIKAYTHAELVAKELAFQESTAVGPIFSFGTIMGFIVGVVIVYQVLYSDVNDHLAEYATLKAMGYSDRALLMVIFQEATILAVLGFIPGWLISVWMYGFLGGLTRLELLMSPEIALTVFVLTFVMCTVSAAIASNKLRSADPADVF</sequence>
<dbReference type="GO" id="GO:0005886">
    <property type="term" value="C:plasma membrane"/>
    <property type="evidence" value="ECO:0007669"/>
    <property type="project" value="UniProtKB-SubCell"/>
</dbReference>
<feature type="transmembrane region" description="Helical" evidence="7">
    <location>
        <begin position="260"/>
        <end position="282"/>
    </location>
</feature>
<dbReference type="PANTHER" id="PTHR43738:SF1">
    <property type="entry name" value="HEMIN TRANSPORT SYSTEM PERMEASE PROTEIN HRTB-RELATED"/>
    <property type="match status" value="1"/>
</dbReference>
<gene>
    <name evidence="9" type="ORF">C7B82_20040</name>
</gene>
<feature type="domain" description="ABC3 transporter permease C-terminal" evidence="8">
    <location>
        <begin position="265"/>
        <end position="376"/>
    </location>
</feature>
<dbReference type="InterPro" id="IPR005891">
    <property type="entry name" value="DevC"/>
</dbReference>
<evidence type="ECO:0000256" key="1">
    <source>
        <dbReference type="ARBA" id="ARBA00004651"/>
    </source>
</evidence>
<keyword evidence="5 7" id="KW-1133">Transmembrane helix</keyword>
<dbReference type="EMBL" id="PVWK01000109">
    <property type="protein sequence ID" value="PSB26332.1"/>
    <property type="molecule type" value="Genomic_DNA"/>
</dbReference>
<feature type="transmembrane region" description="Helical" evidence="7">
    <location>
        <begin position="348"/>
        <end position="367"/>
    </location>
</feature>
<evidence type="ECO:0000256" key="5">
    <source>
        <dbReference type="ARBA" id="ARBA00022989"/>
    </source>
</evidence>
<dbReference type="PIRSF" id="PIRSF031773">
    <property type="entry name" value="DevC"/>
    <property type="match status" value="1"/>
</dbReference>
<dbReference type="InterPro" id="IPR051125">
    <property type="entry name" value="ABC-4/HrtB_transporter"/>
</dbReference>
<keyword evidence="10" id="KW-1185">Reference proteome</keyword>
<keyword evidence="4 7" id="KW-0812">Transmembrane</keyword>
<accession>A0A2T1E0S4</accession>
<evidence type="ECO:0000256" key="7">
    <source>
        <dbReference type="SAM" id="Phobius"/>
    </source>
</evidence>
<reference evidence="10" key="1">
    <citation type="submission" date="2018-02" db="EMBL/GenBank/DDBJ databases">
        <authorList>
            <person name="Moore K."/>
            <person name="Momper L."/>
        </authorList>
    </citation>
    <scope>NUCLEOTIDE SEQUENCE [LARGE SCALE GENOMIC DNA]</scope>
    <source>
        <strain evidence="10">ULC18</strain>
    </source>
</reference>